<name>A0A255YA01_9SPHN</name>
<dbReference type="PIRSF" id="PIRSF032038">
    <property type="entry name" value="UCP023238"/>
    <property type="match status" value="1"/>
</dbReference>
<dbReference type="Proteomes" id="UP000216991">
    <property type="component" value="Unassembled WGS sequence"/>
</dbReference>
<dbReference type="InterPro" id="IPR016987">
    <property type="entry name" value="UCP023238"/>
</dbReference>
<gene>
    <name evidence="1" type="ORF">CHU93_12440</name>
</gene>
<comment type="caution">
    <text evidence="1">The sequence shown here is derived from an EMBL/GenBank/DDBJ whole genome shotgun (WGS) entry which is preliminary data.</text>
</comment>
<accession>A0A255YA01</accession>
<organism evidence="1 2">
    <name type="scientific">Sandarakinorhabdus cyanobacteriorum</name>
    <dbReference type="NCBI Taxonomy" id="1981098"/>
    <lineage>
        <taxon>Bacteria</taxon>
        <taxon>Pseudomonadati</taxon>
        <taxon>Pseudomonadota</taxon>
        <taxon>Alphaproteobacteria</taxon>
        <taxon>Sphingomonadales</taxon>
        <taxon>Sphingosinicellaceae</taxon>
        <taxon>Sandarakinorhabdus</taxon>
    </lineage>
</organism>
<protein>
    <submittedName>
        <fullName evidence="1">Uncharacterized protein</fullName>
    </submittedName>
</protein>
<evidence type="ECO:0000313" key="1">
    <source>
        <dbReference type="EMBL" id="OYQ26011.1"/>
    </source>
</evidence>
<proteinExistence type="predicted"/>
<dbReference type="AlphaFoldDB" id="A0A255YA01"/>
<keyword evidence="2" id="KW-1185">Reference proteome</keyword>
<evidence type="ECO:0000313" key="2">
    <source>
        <dbReference type="Proteomes" id="UP000216991"/>
    </source>
</evidence>
<dbReference type="OrthoDB" id="7596780at2"/>
<reference evidence="1 2" key="1">
    <citation type="submission" date="2017-07" db="EMBL/GenBank/DDBJ databases">
        <title>Sandarakinorhabdus cyanobacteriorum sp. nov., a novel bacterium isolated from cyanobacterial aggregates in a eutrophic lake.</title>
        <authorList>
            <person name="Cai H."/>
        </authorList>
    </citation>
    <scope>NUCLEOTIDE SEQUENCE [LARGE SCALE GENOMIC DNA]</scope>
    <source>
        <strain evidence="1 2">TH057</strain>
    </source>
</reference>
<sequence>MMLLMAAGAATAADKPQKPPKAPPAVVQKLLDCRSIADAGQRLACFDAGVAALASGVEKREVLVADKEDVKQAKRSLFGLALPSFNLFGKGDDDEKSDERGALTEIEAVISAARQARPGFWSFTLDDGSTWVMTEAKSMRHDPRAGMKVRIRRAAMGSYLANVDGQIAIRVRRVNE</sequence>
<dbReference type="EMBL" id="NOXT01000120">
    <property type="protein sequence ID" value="OYQ26011.1"/>
    <property type="molecule type" value="Genomic_DNA"/>
</dbReference>